<accession>A0A5V6PZ08</accession>
<proteinExistence type="predicted"/>
<sequence>MDVALVSSMISGLVAIVAVVIPAFNQNRINKINQMQESSKKHKFYLEPLIKSSADLQSRIYNITEGGFLGGYYHGGNQRQRDYVILHTTYLFSQFFAWSEATRQDVQFLNLENDERTRRLSELQDVIYSLIQTDHLGKYFVIFSGEQRAIGERMLVKSVNGYGCIGYGEFIKMDLVNHEPFLNQLKQEVVHMADDFIHYQSKFIKLQHALIDLIDYLDPKYIRVTENKRRKILL</sequence>
<gene>
    <name evidence="2" type="ORF">DLM21_15460</name>
</gene>
<comment type="caution">
    <text evidence="2">The sequence shown here is derived from an EMBL/GenBank/DDBJ whole genome shotgun (WGS) entry which is preliminary data.</text>
</comment>
<protein>
    <submittedName>
        <fullName evidence="2">Lysogenic protein</fullName>
    </submittedName>
</protein>
<reference evidence="2" key="1">
    <citation type="submission" date="2018-05" db="EMBL/GenBank/DDBJ databases">
        <authorList>
            <person name="Ashton P.M."/>
            <person name="Dallman T."/>
            <person name="Nair S."/>
            <person name="De Pinna E."/>
            <person name="Peters T."/>
            <person name="Grant K."/>
        </authorList>
    </citation>
    <scope>NUCLEOTIDE SEQUENCE</scope>
    <source>
        <strain evidence="2">374031</strain>
    </source>
</reference>
<feature type="transmembrane region" description="Helical" evidence="1">
    <location>
        <begin position="6"/>
        <end position="25"/>
    </location>
</feature>
<keyword evidence="1" id="KW-1133">Transmembrane helix</keyword>
<evidence type="ECO:0000313" key="2">
    <source>
        <dbReference type="EMBL" id="EBU8205732.1"/>
    </source>
</evidence>
<organism evidence="2">
    <name type="scientific">Salmonella enterica subsp. enterica serovar Cardoner</name>
    <dbReference type="NCBI Taxonomy" id="2564309"/>
    <lineage>
        <taxon>Bacteria</taxon>
        <taxon>Pseudomonadati</taxon>
        <taxon>Pseudomonadota</taxon>
        <taxon>Gammaproteobacteria</taxon>
        <taxon>Enterobacterales</taxon>
        <taxon>Enterobacteriaceae</taxon>
        <taxon>Salmonella</taxon>
    </lineage>
</organism>
<name>A0A5V6PZ08_SALET</name>
<dbReference type="EMBL" id="AAHDIR010000014">
    <property type="protein sequence ID" value="EBU8205732.1"/>
    <property type="molecule type" value="Genomic_DNA"/>
</dbReference>
<evidence type="ECO:0000256" key="1">
    <source>
        <dbReference type="SAM" id="Phobius"/>
    </source>
</evidence>
<keyword evidence="1" id="KW-0812">Transmembrane</keyword>
<keyword evidence="1" id="KW-0472">Membrane</keyword>
<dbReference type="AlphaFoldDB" id="A0A5V6PZ08"/>